<dbReference type="EMBL" id="AEYP01002850">
    <property type="status" value="NOT_ANNOTATED_CDS"/>
    <property type="molecule type" value="Genomic_DNA"/>
</dbReference>
<dbReference type="GO" id="GO:0046872">
    <property type="term" value="F:metal ion binding"/>
    <property type="evidence" value="ECO:0007669"/>
    <property type="project" value="UniProtKB-KW"/>
</dbReference>
<dbReference type="Gene3D" id="1.25.40.20">
    <property type="entry name" value="Ankyrin repeat-containing domain"/>
    <property type="match status" value="1"/>
</dbReference>
<comment type="subcellular location">
    <subcellularLocation>
        <location evidence="1">Cell membrane</location>
        <topology evidence="1">Multi-pass membrane protein</topology>
    </subcellularLocation>
</comment>
<feature type="transmembrane region" description="Helical" evidence="14">
    <location>
        <begin position="338"/>
        <end position="360"/>
    </location>
</feature>
<dbReference type="PRINTS" id="PR01767">
    <property type="entry name" value="ECACCHANNEL2"/>
</dbReference>
<evidence type="ECO:0000256" key="6">
    <source>
        <dbReference type="ARBA" id="ARBA00022673"/>
    </source>
</evidence>
<evidence type="ECO:0000256" key="2">
    <source>
        <dbReference type="ARBA" id="ARBA00022448"/>
    </source>
</evidence>
<reference evidence="15" key="1">
    <citation type="submission" date="2024-06" db="UniProtKB">
        <authorList>
            <consortium name="Ensembl"/>
        </authorList>
    </citation>
    <scope>IDENTIFICATION</scope>
</reference>
<dbReference type="PRINTS" id="PR01765">
    <property type="entry name" value="ECACCHANNEL"/>
</dbReference>
<evidence type="ECO:0000256" key="14">
    <source>
        <dbReference type="SAM" id="Phobius"/>
    </source>
</evidence>
<keyword evidence="4" id="KW-0597">Phosphoprotein</keyword>
<evidence type="ECO:0000256" key="1">
    <source>
        <dbReference type="ARBA" id="ARBA00004651"/>
    </source>
</evidence>
<dbReference type="eggNOG" id="KOG3676">
    <property type="taxonomic scope" value="Eukaryota"/>
</dbReference>
<protein>
    <recommendedName>
        <fullName evidence="16">Ion transport domain-containing protein</fullName>
    </recommendedName>
</protein>
<keyword evidence="11" id="KW-0040">ANK repeat</keyword>
<evidence type="ECO:0008006" key="16">
    <source>
        <dbReference type="Google" id="ProtNLM"/>
    </source>
</evidence>
<evidence type="ECO:0000256" key="12">
    <source>
        <dbReference type="ARBA" id="ARBA00023065"/>
    </source>
</evidence>
<evidence type="ECO:0000256" key="4">
    <source>
        <dbReference type="ARBA" id="ARBA00022553"/>
    </source>
</evidence>
<dbReference type="HOGENOM" id="CLU_012795_2_0_1"/>
<keyword evidence="5" id="KW-0109">Calcium transport</keyword>
<name>M3Z013_MUSPF</name>
<evidence type="ECO:0000256" key="13">
    <source>
        <dbReference type="ARBA" id="ARBA00023303"/>
    </source>
</evidence>
<keyword evidence="14" id="KW-1133">Transmembrane helix</keyword>
<keyword evidence="2" id="KW-0813">Transport</keyword>
<dbReference type="Ensembl" id="ENSMPUT00000017175.1">
    <property type="protein sequence ID" value="ENSMPUP00000016924.1"/>
    <property type="gene ID" value="ENSMPUG00000017030.1"/>
</dbReference>
<keyword evidence="10" id="KW-0112">Calmodulin-binding</keyword>
<evidence type="ECO:0000256" key="7">
    <source>
        <dbReference type="ARBA" id="ARBA00022723"/>
    </source>
</evidence>
<keyword evidence="3" id="KW-1003">Cell membrane</keyword>
<evidence type="ECO:0000256" key="3">
    <source>
        <dbReference type="ARBA" id="ARBA00022475"/>
    </source>
</evidence>
<accession>M3Z013</accession>
<sequence length="654" mass="73428">QHLGKAHRLPRKRIQESPLLQAAKENDLRFLKKLLLENLQLDTGAALGEMALHTAILWDGLRAATVLTEAARELVKEPTMGKASVGRTAGHTAIVNQNVPVRPGCPQGSVSARATGTAFHHSPCKLIYFGEHPLSLAAVGSKEIVRLLMEHGASMWAQDSLENTILLILILMLHPNQTFACQMYTLLLAVSDGSDHPQSWTSCMPSHQGLTPFKQAGVEGNTASFQHPMQKTKHIPWNYGPLTSTFCDLTEVNSWGESPCLPQKQGAHQIPEETPVKQLVSFKWKKYGQWHLYVLSALFPLCMICYVYRPLKFHIGNGTGSQEITQEAYVTCQLVRDLVTVLGTVVILLLEILGIFSVGVSLFGTVLWGLFHVIVITYACMVLVNVRMGLSNMKGEMVPMSVAVLGWYNVTEFQMLCPFTVMIQKDDFWLYFAFSFLLFLKIIWICLNIYVLFQTQDPVKLGQFQCCSFQLFLTIIDGPANYEMNLPFTFGIIYFVFAIITPLLMLHLFIAMKDDTHGKVAHEWASSGRPRLATTVMLERKILRFLWSCSGICGCQYGPFLQNKNHRDQNPLWVLYYVEGFESSDKEHEREQLSEIESGIPARASLGLTTHLSRITSHSKSNYQGWEILCHYTLGQVNLRLDLGEGGGEENIND</sequence>
<dbReference type="PANTHER" id="PTHR10582">
    <property type="entry name" value="TRANSIENT RECEPTOR POTENTIAL ION CHANNEL PROTEIN"/>
    <property type="match status" value="1"/>
</dbReference>
<feature type="transmembrane region" description="Helical" evidence="14">
    <location>
        <begin position="290"/>
        <end position="308"/>
    </location>
</feature>
<evidence type="ECO:0000256" key="8">
    <source>
        <dbReference type="ARBA" id="ARBA00022737"/>
    </source>
</evidence>
<feature type="transmembrane region" description="Helical" evidence="14">
    <location>
        <begin position="366"/>
        <end position="386"/>
    </location>
</feature>
<keyword evidence="7" id="KW-0479">Metal-binding</keyword>
<dbReference type="GO" id="GO:0005886">
    <property type="term" value="C:plasma membrane"/>
    <property type="evidence" value="ECO:0007669"/>
    <property type="project" value="UniProtKB-SubCell"/>
</dbReference>
<dbReference type="GO" id="GO:0005516">
    <property type="term" value="F:calmodulin binding"/>
    <property type="evidence" value="ECO:0007669"/>
    <property type="project" value="UniProtKB-KW"/>
</dbReference>
<dbReference type="GO" id="GO:0098703">
    <property type="term" value="P:calcium ion import across plasma membrane"/>
    <property type="evidence" value="ECO:0007669"/>
    <property type="project" value="TreeGrafter"/>
</dbReference>
<evidence type="ECO:0000256" key="10">
    <source>
        <dbReference type="ARBA" id="ARBA00022860"/>
    </source>
</evidence>
<dbReference type="CDD" id="cd22296">
    <property type="entry name" value="CBD_TRPV5_C"/>
    <property type="match status" value="1"/>
</dbReference>
<dbReference type="Pfam" id="PF00023">
    <property type="entry name" value="Ank"/>
    <property type="match status" value="1"/>
</dbReference>
<dbReference type="GeneTree" id="ENSGT00940000161809"/>
<keyword evidence="12" id="KW-0406">Ion transport</keyword>
<evidence type="ECO:0000256" key="11">
    <source>
        <dbReference type="ARBA" id="ARBA00023043"/>
    </source>
</evidence>
<evidence type="ECO:0000313" key="15">
    <source>
        <dbReference type="Ensembl" id="ENSMPUP00000016924.1"/>
    </source>
</evidence>
<dbReference type="InterPro" id="IPR008344">
    <property type="entry name" value="TRPV5/TRPV6"/>
</dbReference>
<proteinExistence type="predicted"/>
<dbReference type="InterPro" id="IPR036770">
    <property type="entry name" value="Ankyrin_rpt-contain_sf"/>
</dbReference>
<dbReference type="AlphaFoldDB" id="M3Z013"/>
<keyword evidence="14" id="KW-0812">Transmembrane</keyword>
<feature type="transmembrane region" description="Helical" evidence="14">
    <location>
        <begin position="429"/>
        <end position="452"/>
    </location>
</feature>
<dbReference type="STRING" id="9669.ENSMPUP00000016924"/>
<feature type="transmembrane region" description="Helical" evidence="14">
    <location>
        <begin position="488"/>
        <end position="510"/>
    </location>
</feature>
<dbReference type="InterPro" id="IPR008346">
    <property type="entry name" value="TRPV5"/>
</dbReference>
<keyword evidence="14" id="KW-0472">Membrane</keyword>
<keyword evidence="6" id="KW-0107">Calcium channel</keyword>
<keyword evidence="13" id="KW-0407">Ion channel</keyword>
<dbReference type="GO" id="GO:0005262">
    <property type="term" value="F:calcium channel activity"/>
    <property type="evidence" value="ECO:0007669"/>
    <property type="project" value="UniProtKB-KW"/>
</dbReference>
<dbReference type="SUPFAM" id="SSF48403">
    <property type="entry name" value="Ankyrin repeat"/>
    <property type="match status" value="1"/>
</dbReference>
<keyword evidence="9" id="KW-0106">Calcium</keyword>
<evidence type="ECO:0000256" key="5">
    <source>
        <dbReference type="ARBA" id="ARBA00022568"/>
    </source>
</evidence>
<evidence type="ECO:0000256" key="9">
    <source>
        <dbReference type="ARBA" id="ARBA00022837"/>
    </source>
</evidence>
<organism evidence="15">
    <name type="scientific">Mustela putorius furo</name>
    <name type="common">European domestic ferret</name>
    <name type="synonym">Mustela furo</name>
    <dbReference type="NCBI Taxonomy" id="9669"/>
    <lineage>
        <taxon>Eukaryota</taxon>
        <taxon>Metazoa</taxon>
        <taxon>Chordata</taxon>
        <taxon>Craniata</taxon>
        <taxon>Vertebrata</taxon>
        <taxon>Euteleostomi</taxon>
        <taxon>Mammalia</taxon>
        <taxon>Eutheria</taxon>
        <taxon>Laurasiatheria</taxon>
        <taxon>Carnivora</taxon>
        <taxon>Caniformia</taxon>
        <taxon>Musteloidea</taxon>
        <taxon>Mustelidae</taxon>
        <taxon>Mustelinae</taxon>
        <taxon>Mustela</taxon>
    </lineage>
</organism>
<dbReference type="InterPro" id="IPR002110">
    <property type="entry name" value="Ankyrin_rpt"/>
</dbReference>
<dbReference type="InParanoid" id="M3Z013"/>
<dbReference type="InterPro" id="IPR024862">
    <property type="entry name" value="TRPV"/>
</dbReference>
<keyword evidence="8" id="KW-0677">Repeat</keyword>
<dbReference type="PANTHER" id="PTHR10582:SF11">
    <property type="entry name" value="TRANSIENT RECEPTOR POTENTIAL CATION CHANNEL SUBFAMILY V MEMBER 5"/>
    <property type="match status" value="1"/>
</dbReference>
<dbReference type="OMA" id="GWEILCH"/>